<keyword evidence="1" id="KW-0472">Membrane</keyword>
<feature type="transmembrane region" description="Helical" evidence="1">
    <location>
        <begin position="130"/>
        <end position="154"/>
    </location>
</feature>
<feature type="transmembrane region" description="Helical" evidence="1">
    <location>
        <begin position="76"/>
        <end position="103"/>
    </location>
</feature>
<evidence type="ECO:0000313" key="3">
    <source>
        <dbReference type="Proteomes" id="UP000317646"/>
    </source>
</evidence>
<dbReference type="RefSeq" id="WP_140467977.1">
    <property type="nucleotide sequence ID" value="NZ_RCYZ01000006.1"/>
</dbReference>
<dbReference type="AlphaFoldDB" id="A0A502GQR8"/>
<evidence type="ECO:0000313" key="2">
    <source>
        <dbReference type="EMBL" id="TPG64479.1"/>
    </source>
</evidence>
<keyword evidence="1" id="KW-0812">Transmembrane</keyword>
<reference evidence="2 3" key="1">
    <citation type="journal article" date="2019" name="Environ. Microbiol.">
        <title>Species interactions and distinct microbial communities in high Arctic permafrost affected cryosols are associated with the CH4 and CO2 gas fluxes.</title>
        <authorList>
            <person name="Altshuler I."/>
            <person name="Hamel J."/>
            <person name="Turney S."/>
            <person name="Magnuson E."/>
            <person name="Levesque R."/>
            <person name="Greer C."/>
            <person name="Whyte L.G."/>
        </authorList>
    </citation>
    <scope>NUCLEOTIDE SEQUENCE [LARGE SCALE GENOMIC DNA]</scope>
    <source>
        <strain evidence="2 3">S9.2P</strain>
    </source>
</reference>
<keyword evidence="3" id="KW-1185">Reference proteome</keyword>
<organism evidence="2 3">
    <name type="scientific">Hymenobacter nivis</name>
    <dbReference type="NCBI Taxonomy" id="1850093"/>
    <lineage>
        <taxon>Bacteria</taxon>
        <taxon>Pseudomonadati</taxon>
        <taxon>Bacteroidota</taxon>
        <taxon>Cytophagia</taxon>
        <taxon>Cytophagales</taxon>
        <taxon>Hymenobacteraceae</taxon>
        <taxon>Hymenobacter</taxon>
    </lineage>
</organism>
<comment type="caution">
    <text evidence="2">The sequence shown here is derived from an EMBL/GenBank/DDBJ whole genome shotgun (WGS) entry which is preliminary data.</text>
</comment>
<sequence length="354" mass="39285">MDLEFLLTPALRLLAGGAGVVLVITTLSAAVRSFVLPRNESVRLNNHIFAGIRLIFNFAARRANNYARRDHIMAHYAPVALVSLPIFWLALVGAGYTGIYWALGLDSWAKCYELSGSSLLTLGTTSQRGFAINIFTYSEATLGLLLLTLLLSYLPTLYQAFSKREVTVARLELRAGTPPTATHLIDWLNTSGSLTDDDEQWALWEQWFVEIEESHTSLPILGFFRSPQPGRSWVMAAGLILDAANLQFSALDGPRTRQMELTFKAGCLSLNRVFRFFDVKAVTEPQTMMPGPEPKTEPTSPEFVQALDDLAALGLPVCADRAAAWARFQERRIRYAPALKFLAELTMSPETRAL</sequence>
<evidence type="ECO:0000256" key="1">
    <source>
        <dbReference type="SAM" id="Phobius"/>
    </source>
</evidence>
<keyword evidence="1" id="KW-1133">Transmembrane helix</keyword>
<dbReference type="Proteomes" id="UP000317646">
    <property type="component" value="Unassembled WGS sequence"/>
</dbReference>
<feature type="transmembrane region" description="Helical" evidence="1">
    <location>
        <begin position="12"/>
        <end position="35"/>
    </location>
</feature>
<dbReference type="OrthoDB" id="9785126at2"/>
<dbReference type="EMBL" id="RCYZ01000006">
    <property type="protein sequence ID" value="TPG64479.1"/>
    <property type="molecule type" value="Genomic_DNA"/>
</dbReference>
<protein>
    <recommendedName>
        <fullName evidence="4">Two pore domain potassium channel family protein</fullName>
    </recommendedName>
</protein>
<gene>
    <name evidence="2" type="ORF">EAH73_14990</name>
</gene>
<accession>A0A502GQR8</accession>
<evidence type="ECO:0008006" key="4">
    <source>
        <dbReference type="Google" id="ProtNLM"/>
    </source>
</evidence>
<proteinExistence type="predicted"/>
<name>A0A502GQR8_9BACT</name>